<dbReference type="EC" id="3.6.1.-" evidence="3"/>
<dbReference type="SUPFAM" id="SSF48024">
    <property type="entry name" value="N-terminal domain of DnaB helicase"/>
    <property type="match status" value="1"/>
</dbReference>
<dbReference type="PROSITE" id="PS51199">
    <property type="entry name" value="SF4_HELICASE"/>
    <property type="match status" value="1"/>
</dbReference>
<dbReference type="InterPro" id="IPR027417">
    <property type="entry name" value="P-loop_NTPase"/>
</dbReference>
<evidence type="ECO:0000256" key="1">
    <source>
        <dbReference type="ARBA" id="ARBA00022515"/>
    </source>
</evidence>
<keyword evidence="3" id="KW-0347">Helicase</keyword>
<dbReference type="Gene3D" id="1.10.860.10">
    <property type="entry name" value="DNAb Helicase, Chain A"/>
    <property type="match status" value="1"/>
</dbReference>
<dbReference type="PANTHER" id="PTHR30153:SF2">
    <property type="entry name" value="REPLICATIVE DNA HELICASE"/>
    <property type="match status" value="1"/>
</dbReference>
<dbReference type="Proteomes" id="UP000010466">
    <property type="component" value="Chromosome"/>
</dbReference>
<dbReference type="InterPro" id="IPR007694">
    <property type="entry name" value="DNA_helicase_DnaB-like_C"/>
</dbReference>
<dbReference type="Pfam" id="PF03796">
    <property type="entry name" value="DnaB_C"/>
    <property type="match status" value="1"/>
</dbReference>
<gene>
    <name evidence="3" type="primary">MCYN0679</name>
    <name evidence="3" type="ordered locus">MCYN_0679</name>
</gene>
<evidence type="ECO:0000313" key="3">
    <source>
        <dbReference type="EMBL" id="CCP24411.1"/>
    </source>
</evidence>
<name>L0RXV7_MYCC1</name>
<dbReference type="InterPro" id="IPR003593">
    <property type="entry name" value="AAA+_ATPase"/>
</dbReference>
<proteinExistence type="predicted"/>
<dbReference type="InterPro" id="IPR036185">
    <property type="entry name" value="DNA_heli_DnaB-like_N_sf"/>
</dbReference>
<accession>L0RXV7</accession>
<dbReference type="STRING" id="1246955.MCYN_0679"/>
<dbReference type="EMBL" id="HF559394">
    <property type="protein sequence ID" value="CCP24411.1"/>
    <property type="molecule type" value="Genomic_DNA"/>
</dbReference>
<reference evidence="4" key="1">
    <citation type="journal article" date="2013" name="Genome Announc.">
        <title>Complete genome sequence of Mycoplasma cynos strain C142.</title>
        <authorList>
            <person name="Walker C.A."/>
            <person name="Mannering S.A."/>
            <person name="Shields S."/>
            <person name="Blake D.P."/>
            <person name="Brownlie J."/>
        </authorList>
    </citation>
    <scope>NUCLEOTIDE SEQUENCE [LARGE SCALE GENOMIC DNA]</scope>
    <source>
        <strain evidence="4">C142</strain>
    </source>
</reference>
<dbReference type="SUPFAM" id="SSF52540">
    <property type="entry name" value="P-loop containing nucleoside triphosphate hydrolases"/>
    <property type="match status" value="1"/>
</dbReference>
<dbReference type="SMART" id="SM00382">
    <property type="entry name" value="AAA"/>
    <property type="match status" value="1"/>
</dbReference>
<keyword evidence="1" id="KW-0639">Primosome</keyword>
<feature type="domain" description="SF4 helicase" evidence="2">
    <location>
        <begin position="207"/>
        <end position="490"/>
    </location>
</feature>
<dbReference type="GO" id="GO:0006269">
    <property type="term" value="P:DNA replication, synthesis of primer"/>
    <property type="evidence" value="ECO:0007669"/>
    <property type="project" value="UniProtKB-KW"/>
</dbReference>
<dbReference type="PATRIC" id="fig|1246955.3.peg.614"/>
<keyword evidence="4" id="KW-1185">Reference proteome</keyword>
<dbReference type="GO" id="GO:0005524">
    <property type="term" value="F:ATP binding"/>
    <property type="evidence" value="ECO:0007669"/>
    <property type="project" value="InterPro"/>
</dbReference>
<dbReference type="GO" id="GO:1990077">
    <property type="term" value="C:primosome complex"/>
    <property type="evidence" value="ECO:0007669"/>
    <property type="project" value="UniProtKB-KW"/>
</dbReference>
<dbReference type="GO" id="GO:0003678">
    <property type="term" value="F:DNA helicase activity"/>
    <property type="evidence" value="ECO:0007669"/>
    <property type="project" value="InterPro"/>
</dbReference>
<keyword evidence="3" id="KW-0067">ATP-binding</keyword>
<protein>
    <submittedName>
        <fullName evidence="3">Replicative DNA helicase</fullName>
        <ecNumber evidence="3">3.6.1.-</ecNumber>
    </submittedName>
</protein>
<keyword evidence="3" id="KW-0547">Nucleotide-binding</keyword>
<sequence length="490" mass="56339">MLQMSKNKKNFNKYHNFEFSLLNQVNENTLFKDNLAEQTVLNLMMLDSEKQQLASQYLSSEYFFFSSNRQLFEFIKEKRNKTISGMGVFHDFYEIKTFIENDETKNKYPLVTVKLINEINTLFVNEDNFLANVEHLIELNKLRNLEVFYQVSLNSLSHNKEITWTNSIQDFETFLEENFSNSLHNSSFVSFKKATDEFESLIEKGRRNEIPEGLKTGFNTLDNLLKGLKAGQLVILAARPGVGKTALALNIAKNITQEETINSNHEIIRPYSCAFISLEMPYMELTLRLYSSMSNIPLAKLQKPSLLDSTEMTSLRSTIATNKDLTNLYLDDNTSSKISDIIWKIRQLNKEIPGGLQLIVIDYLQLISGSEFSGNRQNEIAQISRSLKLLALDLKIPIIALSQLSRTVETRENKRPQLSDLRESGAIEQDADIVIFLSRNILHKKTNNENEFIENHSITEVTIAKNRNGQVGYGEMLYDGKIVTFWEETK</sequence>
<evidence type="ECO:0000313" key="4">
    <source>
        <dbReference type="Proteomes" id="UP000010466"/>
    </source>
</evidence>
<dbReference type="AlphaFoldDB" id="L0RXV7"/>
<dbReference type="GO" id="GO:0016787">
    <property type="term" value="F:hydrolase activity"/>
    <property type="evidence" value="ECO:0007669"/>
    <property type="project" value="UniProtKB-KW"/>
</dbReference>
<dbReference type="CDD" id="cd00984">
    <property type="entry name" value="DnaB_C"/>
    <property type="match status" value="1"/>
</dbReference>
<keyword evidence="3" id="KW-0378">Hydrolase</keyword>
<dbReference type="InterPro" id="IPR016136">
    <property type="entry name" value="DNA_helicase_N/primase_C"/>
</dbReference>
<evidence type="ECO:0000259" key="2">
    <source>
        <dbReference type="PROSITE" id="PS51199"/>
    </source>
</evidence>
<dbReference type="Gene3D" id="3.40.50.300">
    <property type="entry name" value="P-loop containing nucleotide triphosphate hydrolases"/>
    <property type="match status" value="1"/>
</dbReference>
<organism evidence="3 4">
    <name type="scientific">Mycoplasmopsis cynos (strain C142)</name>
    <name type="common">Mycoplasma cynos</name>
    <dbReference type="NCBI Taxonomy" id="1246955"/>
    <lineage>
        <taxon>Bacteria</taxon>
        <taxon>Bacillati</taxon>
        <taxon>Mycoplasmatota</taxon>
        <taxon>Mycoplasmoidales</taxon>
        <taxon>Metamycoplasmataceae</taxon>
        <taxon>Mycoplasmopsis</taxon>
    </lineage>
</organism>
<dbReference type="GO" id="GO:0005829">
    <property type="term" value="C:cytosol"/>
    <property type="evidence" value="ECO:0007669"/>
    <property type="project" value="TreeGrafter"/>
</dbReference>
<dbReference type="PANTHER" id="PTHR30153">
    <property type="entry name" value="REPLICATIVE DNA HELICASE DNAB"/>
    <property type="match status" value="1"/>
</dbReference>
<dbReference type="KEGG" id="mcy:MCYN_0679"/>
<dbReference type="eggNOG" id="COG0305">
    <property type="taxonomic scope" value="Bacteria"/>
</dbReference>
<dbReference type="HOGENOM" id="CLU_005373_0_1_14"/>